<accession>A0A0B7N2X9</accession>
<sequence>MTVVKSQASEQSFYDINYLSALARRLEMAVRSKAGNNGDGSSGSRKRESSAVFSTSQELKPSGVKPKFVSRFAKTIGSQVGTGGAGGKTIRLMAKGPSAKADAKSALQAVCVNPVVNERSVGVSVISRAASFVGAHVGDISGETVTAPVESTEIDLVMTCVDGVEDDLVDNHDDLEGHAEATLVDGMSNVSFADAELAMNMAAQERKFNAVLSAPPTMRSNSICVPLV</sequence>
<feature type="region of interest" description="Disordered" evidence="1">
    <location>
        <begin position="33"/>
        <end position="62"/>
    </location>
</feature>
<proteinExistence type="predicted"/>
<reference evidence="2 3" key="1">
    <citation type="submission" date="2014-09" db="EMBL/GenBank/DDBJ databases">
        <authorList>
            <person name="Ellenberger Sabrina"/>
        </authorList>
    </citation>
    <scope>NUCLEOTIDE SEQUENCE [LARGE SCALE GENOMIC DNA]</scope>
    <source>
        <strain evidence="2 3">CBS 412.66</strain>
    </source>
</reference>
<evidence type="ECO:0000313" key="3">
    <source>
        <dbReference type="Proteomes" id="UP000054107"/>
    </source>
</evidence>
<dbReference type="EMBL" id="LN722467">
    <property type="protein sequence ID" value="CEP09850.1"/>
    <property type="molecule type" value="Genomic_DNA"/>
</dbReference>
<feature type="non-terminal residue" evidence="2">
    <location>
        <position position="228"/>
    </location>
</feature>
<dbReference type="Proteomes" id="UP000054107">
    <property type="component" value="Unassembled WGS sequence"/>
</dbReference>
<dbReference type="AlphaFoldDB" id="A0A0B7N2X9"/>
<evidence type="ECO:0000256" key="1">
    <source>
        <dbReference type="SAM" id="MobiDB-lite"/>
    </source>
</evidence>
<keyword evidence="3" id="KW-1185">Reference proteome</keyword>
<protein>
    <submittedName>
        <fullName evidence="2">Uncharacterized protein</fullName>
    </submittedName>
</protein>
<organism evidence="2 3">
    <name type="scientific">Parasitella parasitica</name>
    <dbReference type="NCBI Taxonomy" id="35722"/>
    <lineage>
        <taxon>Eukaryota</taxon>
        <taxon>Fungi</taxon>
        <taxon>Fungi incertae sedis</taxon>
        <taxon>Mucoromycota</taxon>
        <taxon>Mucoromycotina</taxon>
        <taxon>Mucoromycetes</taxon>
        <taxon>Mucorales</taxon>
        <taxon>Mucorineae</taxon>
        <taxon>Mucoraceae</taxon>
        <taxon>Parasitella</taxon>
    </lineage>
</organism>
<evidence type="ECO:0000313" key="2">
    <source>
        <dbReference type="EMBL" id="CEP09850.1"/>
    </source>
</evidence>
<gene>
    <name evidence="2" type="primary">PARPA_03427.1 scaffold 7753</name>
</gene>
<name>A0A0B7N2X9_9FUNG</name>